<accession>A0A174NZV8</accession>
<dbReference type="EMBL" id="CZAU01000013">
    <property type="protein sequence ID" value="CUP52347.1"/>
    <property type="molecule type" value="Genomic_DNA"/>
</dbReference>
<sequence length="262" mass="30201">MEYIHHYTLMTGHMRKSYSNEIEKEIRIRVRELIKFERGISCNYTVPFMDETKLHIVADGSFYSATVMIEAKGEDIVLLTTVGCKDETGLSFAMKAINDAQKELTGKELGECHPKLPFIMDIPTPFCFVITDWSGDFCRTLAWSIFDDGSDNEATEEKAESNTIRRSVEGLSGVRKDNYKGLPEELREFNYYFPDCGHSIMAIPECKLNEAIEDGDLDMFECPFPVKYVLQKGYRIYEKHVICEAEYHPAFGLIIDEEWDEF</sequence>
<name>A0A174NZV8_ANAHA</name>
<gene>
    <name evidence="1" type="ORF">ERS852520_01557</name>
</gene>
<reference evidence="1 2" key="1">
    <citation type="submission" date="2015-09" db="EMBL/GenBank/DDBJ databases">
        <authorList>
            <consortium name="Pathogen Informatics"/>
        </authorList>
    </citation>
    <scope>NUCLEOTIDE SEQUENCE [LARGE SCALE GENOMIC DNA]</scope>
    <source>
        <strain evidence="1 2">2789STDY5834908</strain>
    </source>
</reference>
<organism evidence="1 2">
    <name type="scientific">Anaerostipes hadrus</name>
    <dbReference type="NCBI Taxonomy" id="649756"/>
    <lineage>
        <taxon>Bacteria</taxon>
        <taxon>Bacillati</taxon>
        <taxon>Bacillota</taxon>
        <taxon>Clostridia</taxon>
        <taxon>Lachnospirales</taxon>
        <taxon>Lachnospiraceae</taxon>
        <taxon>Anaerostipes</taxon>
    </lineage>
</organism>
<evidence type="ECO:0000313" key="1">
    <source>
        <dbReference type="EMBL" id="CUP52347.1"/>
    </source>
</evidence>
<dbReference type="Proteomes" id="UP000095564">
    <property type="component" value="Unassembled WGS sequence"/>
</dbReference>
<dbReference type="OrthoDB" id="2666701at2"/>
<dbReference type="RefSeq" id="WP_055160087.1">
    <property type="nucleotide sequence ID" value="NZ_CZAU01000013.1"/>
</dbReference>
<protein>
    <submittedName>
        <fullName evidence="1">Uncharacterized protein</fullName>
    </submittedName>
</protein>
<evidence type="ECO:0000313" key="2">
    <source>
        <dbReference type="Proteomes" id="UP000095564"/>
    </source>
</evidence>
<proteinExistence type="predicted"/>
<dbReference type="AlphaFoldDB" id="A0A174NZV8"/>